<keyword evidence="3 8" id="KW-0808">Transferase</keyword>
<dbReference type="InterPro" id="IPR000715">
    <property type="entry name" value="Glycosyl_transferase_4"/>
</dbReference>
<keyword evidence="2" id="KW-1003">Cell membrane</keyword>
<dbReference type="GO" id="GO:0009103">
    <property type="term" value="P:lipopolysaccharide biosynthetic process"/>
    <property type="evidence" value="ECO:0007669"/>
    <property type="project" value="TreeGrafter"/>
</dbReference>
<dbReference type="EC" id="2.7.8.33" evidence="8"/>
<feature type="transmembrane region" description="Helical" evidence="7">
    <location>
        <begin position="310"/>
        <end position="328"/>
    </location>
</feature>
<dbReference type="GO" id="GO:0036380">
    <property type="term" value="F:UDP-N-acetylglucosamine-undecaprenyl-phosphate N-acetylglucosaminephosphotransferase activity"/>
    <property type="evidence" value="ECO:0007669"/>
    <property type="project" value="UniProtKB-EC"/>
</dbReference>
<sequence length="354" mass="38942">MIRQAIALAAFLCWLACLGLIVLARRHRFGLDETRGESQKKHRHPTPRTGGMAVVLGWVAGVILIGVAGYSPEPFNVRIGLAALPLLAVGVWEDLRRHLAPLLRAAATLLSAALAVWLCGVSVTRLDLPGVDAALQHWPWLGWVAATIAIGAMPHAVNMIDGFHGLAGTVGAMILAAIAYVAFKVNDAQIMALAGVGFGALLGFLFWNWPRGQIFLGDTGAYLLGFAVAVLAALLVQRHPQVSPWFALLVLMYPTWELLFSLWRRRMLRGRPGMRADSLHLHHLVYRRITHALQLDEPGHHRTTLNAYTAPYLWSLAAFSIVPAVLWWDSTAILASWCLLFALAYVVAYRRLLR</sequence>
<dbReference type="CDD" id="cd06912">
    <property type="entry name" value="GT_MraY_like"/>
    <property type="match status" value="1"/>
</dbReference>
<feature type="transmembrane region" description="Helical" evidence="7">
    <location>
        <begin position="77"/>
        <end position="95"/>
    </location>
</feature>
<keyword evidence="4 7" id="KW-0812">Transmembrane</keyword>
<feature type="transmembrane region" description="Helical" evidence="7">
    <location>
        <begin position="189"/>
        <end position="207"/>
    </location>
</feature>
<dbReference type="Pfam" id="PF00953">
    <property type="entry name" value="Glycos_transf_4"/>
    <property type="match status" value="1"/>
</dbReference>
<evidence type="ECO:0000256" key="2">
    <source>
        <dbReference type="ARBA" id="ARBA00022475"/>
    </source>
</evidence>
<dbReference type="EMBL" id="MLJW01001034">
    <property type="protein sequence ID" value="OIQ80628.1"/>
    <property type="molecule type" value="Genomic_DNA"/>
</dbReference>
<evidence type="ECO:0000256" key="5">
    <source>
        <dbReference type="ARBA" id="ARBA00022989"/>
    </source>
</evidence>
<dbReference type="GO" id="GO:0071555">
    <property type="term" value="P:cell wall organization"/>
    <property type="evidence" value="ECO:0007669"/>
    <property type="project" value="TreeGrafter"/>
</dbReference>
<feature type="transmembrane region" description="Helical" evidence="7">
    <location>
        <begin position="6"/>
        <end position="24"/>
    </location>
</feature>
<reference evidence="8" key="1">
    <citation type="submission" date="2016-10" db="EMBL/GenBank/DDBJ databases">
        <title>Sequence of Gallionella enrichment culture.</title>
        <authorList>
            <person name="Poehlein A."/>
            <person name="Muehling M."/>
            <person name="Daniel R."/>
        </authorList>
    </citation>
    <scope>NUCLEOTIDE SEQUENCE</scope>
</reference>
<comment type="subcellular location">
    <subcellularLocation>
        <location evidence="1">Cell membrane</location>
        <topology evidence="1">Multi-pass membrane protein</topology>
    </subcellularLocation>
</comment>
<dbReference type="PANTHER" id="PTHR22926:SF3">
    <property type="entry name" value="UNDECAPRENYL-PHOSPHATE ALPHA-N-ACETYLGLUCOSAMINYL 1-PHOSPHATE TRANSFERASE"/>
    <property type="match status" value="1"/>
</dbReference>
<keyword evidence="6 7" id="KW-0472">Membrane</keyword>
<evidence type="ECO:0000256" key="7">
    <source>
        <dbReference type="SAM" id="Phobius"/>
    </source>
</evidence>
<evidence type="ECO:0000256" key="4">
    <source>
        <dbReference type="ARBA" id="ARBA00022692"/>
    </source>
</evidence>
<comment type="caution">
    <text evidence="8">The sequence shown here is derived from an EMBL/GenBank/DDBJ whole genome shotgun (WGS) entry which is preliminary data.</text>
</comment>
<dbReference type="PANTHER" id="PTHR22926">
    <property type="entry name" value="PHOSPHO-N-ACETYLMURAMOYL-PENTAPEPTIDE-TRANSFERASE"/>
    <property type="match status" value="1"/>
</dbReference>
<dbReference type="GO" id="GO:0044038">
    <property type="term" value="P:cell wall macromolecule biosynthetic process"/>
    <property type="evidence" value="ECO:0007669"/>
    <property type="project" value="TreeGrafter"/>
</dbReference>
<proteinExistence type="predicted"/>
<feature type="transmembrane region" description="Helical" evidence="7">
    <location>
        <begin position="138"/>
        <end position="156"/>
    </location>
</feature>
<evidence type="ECO:0000256" key="1">
    <source>
        <dbReference type="ARBA" id="ARBA00004651"/>
    </source>
</evidence>
<gene>
    <name evidence="8" type="primary">tagO_8</name>
    <name evidence="8" type="ORF">GALL_376130</name>
</gene>
<dbReference type="AlphaFoldDB" id="A0A1J5QKY9"/>
<dbReference type="GO" id="GO:0005886">
    <property type="term" value="C:plasma membrane"/>
    <property type="evidence" value="ECO:0007669"/>
    <property type="project" value="UniProtKB-SubCell"/>
</dbReference>
<protein>
    <submittedName>
        <fullName evidence="8">Putative undecaprenyl-phosphate N-acetylglucosaminyl 1-phosphate transferase</fullName>
        <ecNumber evidence="8">2.7.8.33</ecNumber>
    </submittedName>
</protein>
<feature type="transmembrane region" description="Helical" evidence="7">
    <location>
        <begin position="219"/>
        <end position="236"/>
    </location>
</feature>
<feature type="transmembrane region" description="Helical" evidence="7">
    <location>
        <begin position="334"/>
        <end position="353"/>
    </location>
</feature>
<evidence type="ECO:0000256" key="6">
    <source>
        <dbReference type="ARBA" id="ARBA00023136"/>
    </source>
</evidence>
<keyword evidence="5 7" id="KW-1133">Transmembrane helix</keyword>
<organism evidence="8">
    <name type="scientific">mine drainage metagenome</name>
    <dbReference type="NCBI Taxonomy" id="410659"/>
    <lineage>
        <taxon>unclassified sequences</taxon>
        <taxon>metagenomes</taxon>
        <taxon>ecological metagenomes</taxon>
    </lineage>
</organism>
<name>A0A1J5QKY9_9ZZZZ</name>
<feature type="transmembrane region" description="Helical" evidence="7">
    <location>
        <begin position="50"/>
        <end position="71"/>
    </location>
</feature>
<evidence type="ECO:0000256" key="3">
    <source>
        <dbReference type="ARBA" id="ARBA00022679"/>
    </source>
</evidence>
<feature type="transmembrane region" description="Helical" evidence="7">
    <location>
        <begin position="163"/>
        <end position="183"/>
    </location>
</feature>
<evidence type="ECO:0000313" key="8">
    <source>
        <dbReference type="EMBL" id="OIQ80628.1"/>
    </source>
</evidence>
<feature type="transmembrane region" description="Helical" evidence="7">
    <location>
        <begin position="242"/>
        <end position="263"/>
    </location>
</feature>
<accession>A0A1J5QKY9</accession>
<feature type="transmembrane region" description="Helical" evidence="7">
    <location>
        <begin position="102"/>
        <end position="126"/>
    </location>
</feature>